<evidence type="ECO:0000256" key="1">
    <source>
        <dbReference type="SAM" id="MobiDB-lite"/>
    </source>
</evidence>
<evidence type="ECO:0000313" key="3">
    <source>
        <dbReference type="Proteomes" id="UP000002640"/>
    </source>
</evidence>
<feature type="region of interest" description="Disordered" evidence="1">
    <location>
        <begin position="1"/>
        <end position="31"/>
    </location>
</feature>
<dbReference type="OMA" id="NEWEADL"/>
<dbReference type="AlphaFoldDB" id="G4Z1X0"/>
<dbReference type="EMBL" id="JH159153">
    <property type="protein sequence ID" value="EGZ19968.1"/>
    <property type="molecule type" value="Genomic_DNA"/>
</dbReference>
<organism evidence="2 3">
    <name type="scientific">Phytophthora sojae (strain P6497)</name>
    <name type="common">Soybean stem and root rot agent</name>
    <name type="synonym">Phytophthora megasperma f. sp. glycines</name>
    <dbReference type="NCBI Taxonomy" id="1094619"/>
    <lineage>
        <taxon>Eukaryota</taxon>
        <taxon>Sar</taxon>
        <taxon>Stramenopiles</taxon>
        <taxon>Oomycota</taxon>
        <taxon>Peronosporomycetes</taxon>
        <taxon>Peronosporales</taxon>
        <taxon>Peronosporaceae</taxon>
        <taxon>Phytophthora</taxon>
    </lineage>
</organism>
<evidence type="ECO:0000313" key="2">
    <source>
        <dbReference type="EMBL" id="EGZ19968.1"/>
    </source>
</evidence>
<protein>
    <submittedName>
        <fullName evidence="2">Uncharacterized protein</fullName>
    </submittedName>
</protein>
<dbReference type="InParanoid" id="G4Z1X0"/>
<gene>
    <name evidence="2" type="ORF">PHYSODRAFT_494550</name>
</gene>
<feature type="compositionally biased region" description="Basic and acidic residues" evidence="1">
    <location>
        <begin position="8"/>
        <end position="17"/>
    </location>
</feature>
<feature type="region of interest" description="Disordered" evidence="1">
    <location>
        <begin position="77"/>
        <end position="121"/>
    </location>
</feature>
<dbReference type="KEGG" id="psoj:PHYSODRAFT_494550"/>
<sequence>MNDSSTPEQRHRTDSGGHRPVLHPSGGYVSVPVDFVATPLSSPQDDLLCKYTGSRCANPRSLKKNGERHNLYEFHRERANANQSRFDAKQRQQRQSSSSEAADLPEPIPVPVNSPDPPLNEWEADLLLETMQNS</sequence>
<dbReference type="GeneID" id="20657078"/>
<accession>G4Z1X0</accession>
<name>G4Z1X0_PHYSP</name>
<keyword evidence="3" id="KW-1185">Reference proteome</keyword>
<feature type="compositionally biased region" description="Pro residues" evidence="1">
    <location>
        <begin position="106"/>
        <end position="118"/>
    </location>
</feature>
<dbReference type="RefSeq" id="XP_009522685.1">
    <property type="nucleotide sequence ID" value="XM_009524390.1"/>
</dbReference>
<dbReference type="Proteomes" id="UP000002640">
    <property type="component" value="Unassembled WGS sequence"/>
</dbReference>
<reference evidence="2 3" key="1">
    <citation type="journal article" date="2006" name="Science">
        <title>Phytophthora genome sequences uncover evolutionary origins and mechanisms of pathogenesis.</title>
        <authorList>
            <person name="Tyler B.M."/>
            <person name="Tripathy S."/>
            <person name="Zhang X."/>
            <person name="Dehal P."/>
            <person name="Jiang R.H."/>
            <person name="Aerts A."/>
            <person name="Arredondo F.D."/>
            <person name="Baxter L."/>
            <person name="Bensasson D."/>
            <person name="Beynon J.L."/>
            <person name="Chapman J."/>
            <person name="Damasceno C.M."/>
            <person name="Dorrance A.E."/>
            <person name="Dou D."/>
            <person name="Dickerman A.W."/>
            <person name="Dubchak I.L."/>
            <person name="Garbelotto M."/>
            <person name="Gijzen M."/>
            <person name="Gordon S.G."/>
            <person name="Govers F."/>
            <person name="Grunwald N.J."/>
            <person name="Huang W."/>
            <person name="Ivors K.L."/>
            <person name="Jones R.W."/>
            <person name="Kamoun S."/>
            <person name="Krampis K."/>
            <person name="Lamour K.H."/>
            <person name="Lee M.K."/>
            <person name="McDonald W.H."/>
            <person name="Medina M."/>
            <person name="Meijer H.J."/>
            <person name="Nordberg E.K."/>
            <person name="Maclean D.J."/>
            <person name="Ospina-Giraldo M.D."/>
            <person name="Morris P.F."/>
            <person name="Phuntumart V."/>
            <person name="Putnam N.H."/>
            <person name="Rash S."/>
            <person name="Rose J.K."/>
            <person name="Sakihama Y."/>
            <person name="Salamov A.A."/>
            <person name="Savidor A."/>
            <person name="Scheuring C.F."/>
            <person name="Smith B.M."/>
            <person name="Sobral B.W."/>
            <person name="Terry A."/>
            <person name="Torto-Alalibo T.A."/>
            <person name="Win J."/>
            <person name="Xu Z."/>
            <person name="Zhang H."/>
            <person name="Grigoriev I.V."/>
            <person name="Rokhsar D.S."/>
            <person name="Boore J.L."/>
        </authorList>
    </citation>
    <scope>NUCLEOTIDE SEQUENCE [LARGE SCALE GENOMIC DNA]</scope>
    <source>
        <strain evidence="2 3">P6497</strain>
    </source>
</reference>
<dbReference type="SMR" id="G4Z1X0"/>
<proteinExistence type="predicted"/>